<reference evidence="1" key="1">
    <citation type="journal article" date="2019" name="MBio">
        <title>Virus Genomes from Deep Sea Sediments Expand the Ocean Megavirome and Support Independent Origins of Viral Gigantism.</title>
        <authorList>
            <person name="Backstrom D."/>
            <person name="Yutin N."/>
            <person name="Jorgensen S.L."/>
            <person name="Dharamshi J."/>
            <person name="Homa F."/>
            <person name="Zaremba-Niedwiedzka K."/>
            <person name="Spang A."/>
            <person name="Wolf Y.I."/>
            <person name="Koonin E.V."/>
            <person name="Ettema T.J."/>
        </authorList>
    </citation>
    <scope>NUCLEOTIDE SEQUENCE</scope>
</reference>
<gene>
    <name evidence="1" type="ORF">LCPAC401_02230</name>
</gene>
<protein>
    <submittedName>
        <fullName evidence="1">Uncharacterized protein</fullName>
    </submittedName>
</protein>
<name>A0A481ZAT9_9VIRU</name>
<dbReference type="EMBL" id="MK500578">
    <property type="protein sequence ID" value="QBK92585.1"/>
    <property type="molecule type" value="Genomic_DNA"/>
</dbReference>
<evidence type="ECO:0000313" key="1">
    <source>
        <dbReference type="EMBL" id="QBK92585.1"/>
    </source>
</evidence>
<organism evidence="1">
    <name type="scientific">Pithovirus LCPAC401</name>
    <dbReference type="NCBI Taxonomy" id="2506595"/>
    <lineage>
        <taxon>Viruses</taxon>
        <taxon>Pithoviruses</taxon>
    </lineage>
</organism>
<proteinExistence type="predicted"/>
<accession>A0A481ZAT9</accession>
<sequence>MESTSTTSSDHNKMKLGSTIHDESKSYNIEDTFTLFPSIGKYKSWEECKSTSILSIPNEPTSYKMEDASLLELNEENWKNIWEEHIQYRDTFLKKMNFDSYKGRLNGVESAHSAHYINSIHLNFKLVKLERILQKLKP</sequence>